<evidence type="ECO:0000256" key="16">
    <source>
        <dbReference type="ARBA" id="ARBA00022844"/>
    </source>
</evidence>
<dbReference type="InterPro" id="IPR043504">
    <property type="entry name" value="Peptidase_S1_PA_chymotrypsin"/>
</dbReference>
<feature type="region of interest" description="Disordered" evidence="19">
    <location>
        <begin position="278"/>
        <end position="308"/>
    </location>
</feature>
<keyword evidence="17" id="KW-0693">Viral RNA replication</keyword>
<dbReference type="Pfam" id="PF00680">
    <property type="entry name" value="RdRP_1"/>
    <property type="match status" value="1"/>
</dbReference>
<feature type="transmembrane region" description="Helical" evidence="20">
    <location>
        <begin position="1040"/>
        <end position="1064"/>
    </location>
</feature>
<feature type="transmembrane region" description="Helical" evidence="20">
    <location>
        <begin position="964"/>
        <end position="983"/>
    </location>
</feature>
<dbReference type="InterPro" id="IPR009003">
    <property type="entry name" value="Peptidase_S1_PA"/>
</dbReference>
<dbReference type="SUPFAM" id="SSF52540">
    <property type="entry name" value="P-loop containing nucleoside triphosphate hydrolases"/>
    <property type="match status" value="1"/>
</dbReference>
<dbReference type="Gene3D" id="2.60.120.20">
    <property type="match status" value="3"/>
</dbReference>
<feature type="transmembrane region" description="Helical" evidence="20">
    <location>
        <begin position="1013"/>
        <end position="1028"/>
    </location>
</feature>
<keyword evidence="7" id="KW-0167">Capsid protein</keyword>
<name>A0A2Z4BS58_9VIRU</name>
<feature type="domain" description="SF3 helicase" evidence="22">
    <location>
        <begin position="1145"/>
        <end position="1311"/>
    </location>
</feature>
<feature type="domain" description="RdRp catalytic" evidence="21">
    <location>
        <begin position="2004"/>
        <end position="2127"/>
    </location>
</feature>
<dbReference type="InterPro" id="IPR004004">
    <property type="entry name" value="Helic/Pol/Pept_Calicivir-typ"/>
</dbReference>
<comment type="subcellular location">
    <subcellularLocation>
        <location evidence="1">Host cytoplasm</location>
    </subcellularLocation>
    <subcellularLocation>
        <location evidence="2">Virion</location>
    </subcellularLocation>
</comment>
<reference evidence="24" key="1">
    <citation type="submission" date="2017-11" db="EMBL/GenBank/DDBJ databases">
        <title>Uncontacted Amerindians fecal virome includes widely dispersed human pathogens.</title>
        <authorList>
            <person name="Siqueira J.D."/>
            <person name="Dominguez-Bello M.G."/>
            <person name="Deng X."/>
            <person name="Delwart E."/>
        </authorList>
    </citation>
    <scope>NUCLEOTIDE SEQUENCE</scope>
</reference>
<dbReference type="InterPro" id="IPR000605">
    <property type="entry name" value="Helicase_SF3_ssDNA/RNA_vir"/>
</dbReference>
<keyword evidence="9" id="KW-0808">Transferase</keyword>
<evidence type="ECO:0000259" key="22">
    <source>
        <dbReference type="PROSITE" id="PS51218"/>
    </source>
</evidence>
<evidence type="ECO:0000256" key="10">
    <source>
        <dbReference type="ARBA" id="ARBA00022695"/>
    </source>
</evidence>
<dbReference type="EMBL" id="MG571872">
    <property type="protein sequence ID" value="AWU65966.1"/>
    <property type="molecule type" value="Genomic_RNA"/>
</dbReference>
<dbReference type="Gene3D" id="3.30.70.270">
    <property type="match status" value="1"/>
</dbReference>
<keyword evidence="6" id="KW-0597">Phosphoprotein</keyword>
<dbReference type="GO" id="GO:0030430">
    <property type="term" value="C:host cell cytoplasm"/>
    <property type="evidence" value="ECO:0007669"/>
    <property type="project" value="UniProtKB-SubCell"/>
</dbReference>
<dbReference type="GO" id="GO:0003724">
    <property type="term" value="F:RNA helicase activity"/>
    <property type="evidence" value="ECO:0007669"/>
    <property type="project" value="InterPro"/>
</dbReference>
<sequence length="3123" mass="350384">MGEKEEQGQKVESVSAALPEATVNPETDKGEDEPAVFPCAVYKTLPAGLFWKWISATTLIDPQTTDAQYLRGFLEGTASARVEEILAMKNMMDINSVWSYIMARTYMSSLFLVKNRRLRMFLNYLGFLIPGLDLVVFEKIFGNVEDLFMDDWMFVTHVGVKQCCPACRRGETGHYEYMAKVISDASLYVNYPSSQDDFWDPYEFGLGSNEAPDFGPGTAFEQGVVYVDQTFDQRSDALVMKRVILDLGYDIHFRYSELPEDLSCSPPSKAPLDRYPCGIGPLPGPQVQEGDRSAEEDDLPEKHHNPSVESRYKLILDSGFEPGQETNTPDIRFVNPATHRIWTFDEIVQDELKKYDHDQRVSRESVIETVYLDYKQYYERHKIRPPEEPAYTKVGPSYDADTAQVITKENKRLYERWCRSLRNYALGSNVPDYEIMDNGLKIVYVKPDNIRFEKPPYRNDQPCEPPKPILWAEALELFHQGLYDPDKYTILQDNIIRDVTEKVLEGTIDEVIPPPGVEPEYEEIEPPENARMIAEWNRYVEARRNEELEEEATIAQWDEPKQTTLDQCVVAEKPKRRKKNRKSRHDYQELPQIDKMKAAADGQRRDPWYGDDDDVPGLVELNDDGEMVPVPLSQDTIVMEKDQSDYVRVLLDSMQEDVSQLGEEPCLSWGEYMSDWKSPANIPHQGVQVSGMSGKVLPNPLVLVRTDQNYHPVTRTTMVPEVVLVSRKILSWAHGVVADSQDLDIALARGNFVWQNEWAQRMMRCPRFTFVAQYQHRCPFLHWHEEDCLKEHEMSDLKCELHGWSHARDWLDYTMQIISLYHNMDPRIPRYYLLATLGTPIVVSLIHNSPPSLARRSDWVRAYMAGGFAQIGPFMGQGPGLGQSILQPLSSFKSMVVNGASDLKKAIKAATDYILDFIVRLLRPLEAMKKYLVEMVQNVIDYVFMQAFNAIFDIGEWTSRHSHLVMTSIEVLVLLVLVALGLMDWKTAELIVGATTASGLWCSVFRGQAPDNPLLSAMTLITGIYYFLRPMQISEIRDRLTQLSLVLTTAGVVTGTINLIYFLIPEGLRLALKYTFGGNAAVITERVAGWRSRVVALNKLSGTNDVLISKDYYDMVKRSINEGLAFLRDAPPSERNNVMTMLPPLMKLDHILWSYQEARRDRPLPFVLHLSGRPGVGKTLLVHTILTKLGYGPSDVYFRPVSSEFWDGYNGQKVIVYDEFLVGNDMAERIGMEFLQLASTAHFQVPSASVENPLVGIKGTYSHPEVVITICNHIYPVVQSIPEDALHRRRSMVVNFDFTKTAKKKGGNTVDLKAYSPEDYPKAPWVECRIYPAQPDGSSGRIANGKGICFEDFIDLLLEDYDQHSQVVKKLLSAHIITPDSLSPTDILNRALAQMEGIPPGPVNVFTYVTNWLGRVSTNFFGQGPVVECKNGICTLSDSAFEFDAVEQYLGTWMTPQCPVTYHDMVTSRINRPSGWALVGKTLTMTAAMVGVVLLARAVAKRFGDANDSVTFISEGSGEPRRKKRRAKDKRYHWDNLDAQSEGPFVQAELIFPHDMGGRRITVLPLKERYVCTYLHALNGLARTRATASVQLLYQARRYVANIVWANVVVDRDNDLAIFELENPQIPQFPSIISKLISEDDLELITELPVMVSLVRSGSLVPIMTTAVKAENRSYVVDESMVTLDVAFIYQADTQPGDCGSALVVRSGPYVGKIIGLHVAGKTDDMGPSHGMAVVVTRESIASALERKHVSVPDDKGFVSQAVEVEELDSGQEVFLPRHSRLQPSCLAQYLNYPTRQPAILSPSDSRNSHSKDPVDVFIERLCPDLPPADEDILDEVKDSMVHYYAKIKGVLPWKILSLEEAIMGLPGWLPSLNLDSSVGVPFCYRYKHGKREIINITAQELRMDPGFADAVSSFTKSFIAGKERAHWLGYLKDELVSESKIDTVRTRVVYCGDVVAMVAFRMMLGSVVANFHSACRDVPHAIGLNPYSYDMHIIQQYLSEVGDQYVAGDYKDYDNRQHPQFREVAFHVLKSLALRIDGFSTRCWDMIAQYHREGYVQIGSKLVKQVSGHFSGSFLTTIVNCLVNEAYIRYTFMRKCPGRNFDENVRMKCLGDDHIICVRNGVNFGFSVIQSGLADIGQIYTTDDKKTTGTEFKSFEQVTFLGAQPIVYKGRWVGSLKPEILQRMCMWTRDKDKSTFLVATIALDYATLVPGDFYDKFKEQVVKALEKAGLPIPELRPRKVVATEIANRTTQSGLCFFGHGVPSLFSAVGCFEWPMSAVMGEYKEYMALDKIFPNICRNCELCKLAYGQGRFRRSRGNGTFGTAGTCFHSQGPPSTTLTKLDPPSEVSVKRAPTDVAAKSGASDHMSLEECAASFIQRVSVEWTTGQAAGSVIYKCTVPFGLFSQGTQESIQNMPFERFTFWKGEVEVMVQINGNPFQQGLLYVYFYPLSENGDRLPQVNWPATLHATLQPGTHNSAILRIPYRFPSPVMIGQRVGLNAVQHYDLGMLCLGVMSRLKSTETESVTATIYVRYPMSEFHGPRARKVAATFVAQGASNSTLTNNYIYDIKDVAGTVGVSSSNADTGQQVSGSLGLEMPLDNPPLASGSVPMMPAFSGMARSMGLEPTVPLSLNPVEADRYHKGLFEPVEQTVSFLLSNPFLHKSVEWNLSSSAGSSLWSIDFDSCLSYPFDGKTQIGVPLAVLNMFHYWRADLHVKVHVIKTAYHTGRLRLTAAYDLKKPDLATSTCYFNKVFDFTELDEGEFIIPYMAPTEFRRTLDSEKDRLPNYAETYGIATVTLMVVNPLRLLSSTVSSSVDVLVYCWFENAVVAVPRSICPLISMYHATDLSVTQRTDANSMPGTKPRDFVAQGPFPEVKEEPTKPDRLSLGSKFEYRVANVLDLARRMIPIDLQNVLDTAAYTTVSSQVAGVPPNACTIRVFPAHIIGVFYAAWSGTLRYRIFMPGADNLFHQVTYIPLPLWSSGPRPYTLGDLAALAFTPSTTVASTTADIATARITGAYGAITGPSEMLAPVSTKKDWIDVSIPFRSTFSFLVMPTINTSGGLFESFTETYPGSLVFAFTEKNFRMFQAVGDDFDFGIFRPPLDLRFIQLDDMPKPKKSTAIGGYIL</sequence>
<feature type="region of interest" description="Disordered" evidence="19">
    <location>
        <begin position="1"/>
        <end position="31"/>
    </location>
</feature>
<dbReference type="SUPFAM" id="SSF88633">
    <property type="entry name" value="Positive stranded ssRNA viruses"/>
    <property type="match status" value="2"/>
</dbReference>
<evidence type="ECO:0000259" key="23">
    <source>
        <dbReference type="PROSITE" id="PS51874"/>
    </source>
</evidence>
<dbReference type="GO" id="GO:0003968">
    <property type="term" value="F:RNA-directed RNA polymerase activity"/>
    <property type="evidence" value="ECO:0007669"/>
    <property type="project" value="UniProtKB-KW"/>
</dbReference>
<feature type="region of interest" description="Disordered" evidence="19">
    <location>
        <begin position="572"/>
        <end position="611"/>
    </location>
</feature>
<dbReference type="CDD" id="cd23169">
    <property type="entry name" value="ps-ssRNAv-Picornavirales"/>
    <property type="match status" value="1"/>
</dbReference>
<evidence type="ECO:0000256" key="5">
    <source>
        <dbReference type="ARBA" id="ARBA00022520"/>
    </source>
</evidence>
<feature type="compositionally biased region" description="Basic residues" evidence="19">
    <location>
        <begin position="574"/>
        <end position="584"/>
    </location>
</feature>
<keyword evidence="14" id="KW-0788">Thiol protease</keyword>
<dbReference type="GO" id="GO:0006351">
    <property type="term" value="P:DNA-templated transcription"/>
    <property type="evidence" value="ECO:0007669"/>
    <property type="project" value="InterPro"/>
</dbReference>
<keyword evidence="16" id="KW-0946">Virion</keyword>
<keyword evidence="20" id="KW-0472">Membrane</keyword>
<feature type="compositionally biased region" description="Basic and acidic residues" evidence="19">
    <location>
        <begin position="585"/>
        <end position="608"/>
    </location>
</feature>
<keyword evidence="12" id="KW-0378">Hydrolase</keyword>
<keyword evidence="15" id="KW-0067">ATP-binding</keyword>
<organism evidence="24">
    <name type="scientific">Posa-like virus</name>
    <dbReference type="NCBI Taxonomy" id="2081950"/>
    <lineage>
        <taxon>Viruses</taxon>
        <taxon>Riboviria</taxon>
        <taxon>Orthornavirae</taxon>
        <taxon>Pisuviricota</taxon>
        <taxon>Pisoniviricetes</taxon>
        <taxon>Picornavirales</taxon>
        <taxon>Posavirus</taxon>
    </lineage>
</organism>
<feature type="transmembrane region" description="Helical" evidence="20">
    <location>
        <begin position="990"/>
        <end position="1007"/>
    </location>
</feature>
<dbReference type="InterPro" id="IPR014759">
    <property type="entry name" value="Helicase_SF3_ssRNA_vir"/>
</dbReference>
<keyword evidence="4" id="KW-0696">RNA-directed RNA polymerase</keyword>
<evidence type="ECO:0000256" key="19">
    <source>
        <dbReference type="SAM" id="MobiDB-lite"/>
    </source>
</evidence>
<protein>
    <recommendedName>
        <fullName evidence="3">Genome polyprotein</fullName>
    </recommendedName>
</protein>
<dbReference type="PROSITE" id="PS50507">
    <property type="entry name" value="RDRP_SSRNA_POS"/>
    <property type="match status" value="1"/>
</dbReference>
<dbReference type="GO" id="GO:0019028">
    <property type="term" value="C:viral capsid"/>
    <property type="evidence" value="ECO:0007669"/>
    <property type="project" value="UniProtKB-KW"/>
</dbReference>
<evidence type="ECO:0000256" key="4">
    <source>
        <dbReference type="ARBA" id="ARBA00022484"/>
    </source>
</evidence>
<evidence type="ECO:0000256" key="11">
    <source>
        <dbReference type="ARBA" id="ARBA00022741"/>
    </source>
</evidence>
<dbReference type="InterPro" id="IPR044067">
    <property type="entry name" value="PCV_3C_PRO"/>
</dbReference>
<feature type="domain" description="Peptidase C3" evidence="23">
    <location>
        <begin position="1535"/>
        <end position="1741"/>
    </location>
</feature>
<dbReference type="InterPro" id="IPR043502">
    <property type="entry name" value="DNA/RNA_pol_sf"/>
</dbReference>
<dbReference type="SUPFAM" id="SSF56672">
    <property type="entry name" value="DNA/RNA polymerases"/>
    <property type="match status" value="1"/>
</dbReference>
<dbReference type="InterPro" id="IPR043128">
    <property type="entry name" value="Rev_trsase/Diguanyl_cyclase"/>
</dbReference>
<dbReference type="InterPro" id="IPR007094">
    <property type="entry name" value="RNA-dir_pol_PSvirus"/>
</dbReference>
<dbReference type="GO" id="GO:0003723">
    <property type="term" value="F:RNA binding"/>
    <property type="evidence" value="ECO:0007669"/>
    <property type="project" value="InterPro"/>
</dbReference>
<dbReference type="GO" id="GO:0039694">
    <property type="term" value="P:viral RNA genome replication"/>
    <property type="evidence" value="ECO:0007669"/>
    <property type="project" value="InterPro"/>
</dbReference>
<evidence type="ECO:0000256" key="12">
    <source>
        <dbReference type="ARBA" id="ARBA00022801"/>
    </source>
</evidence>
<keyword evidence="20" id="KW-0812">Transmembrane</keyword>
<accession>A0A2Z4BS58</accession>
<dbReference type="GO" id="GO:0033644">
    <property type="term" value="C:host cell membrane"/>
    <property type="evidence" value="ECO:0007669"/>
    <property type="project" value="UniProtKB-SubCell"/>
</dbReference>
<evidence type="ECO:0000256" key="15">
    <source>
        <dbReference type="ARBA" id="ARBA00022840"/>
    </source>
</evidence>
<evidence type="ECO:0000256" key="6">
    <source>
        <dbReference type="ARBA" id="ARBA00022553"/>
    </source>
</evidence>
<keyword evidence="18" id="KW-1035">Host cytoplasm</keyword>
<evidence type="ECO:0000256" key="14">
    <source>
        <dbReference type="ARBA" id="ARBA00022807"/>
    </source>
</evidence>
<dbReference type="CDD" id="cd00205">
    <property type="entry name" value="rhv_like"/>
    <property type="match status" value="2"/>
</dbReference>
<dbReference type="InterPro" id="IPR001676">
    <property type="entry name" value="Picornavirus_capsid"/>
</dbReference>
<evidence type="ECO:0000256" key="13">
    <source>
        <dbReference type="ARBA" id="ARBA00022806"/>
    </source>
</evidence>
<keyword evidence="5" id="KW-0191">Covalent protein-RNA linkage</keyword>
<evidence type="ECO:0000256" key="17">
    <source>
        <dbReference type="ARBA" id="ARBA00022953"/>
    </source>
</evidence>
<evidence type="ECO:0000256" key="3">
    <source>
        <dbReference type="ARBA" id="ARBA00020107"/>
    </source>
</evidence>
<evidence type="ECO:0000256" key="7">
    <source>
        <dbReference type="ARBA" id="ARBA00022561"/>
    </source>
</evidence>
<dbReference type="GO" id="GO:0005524">
    <property type="term" value="F:ATP binding"/>
    <property type="evidence" value="ECO:0007669"/>
    <property type="project" value="UniProtKB-KW"/>
</dbReference>
<evidence type="ECO:0000256" key="18">
    <source>
        <dbReference type="ARBA" id="ARBA00023200"/>
    </source>
</evidence>
<dbReference type="Pfam" id="PF00910">
    <property type="entry name" value="RNA_helicase"/>
    <property type="match status" value="1"/>
</dbReference>
<evidence type="ECO:0000256" key="1">
    <source>
        <dbReference type="ARBA" id="ARBA00004192"/>
    </source>
</evidence>
<dbReference type="PRINTS" id="PR00918">
    <property type="entry name" value="CALICVIRUSNS"/>
</dbReference>
<evidence type="ECO:0000256" key="9">
    <source>
        <dbReference type="ARBA" id="ARBA00022679"/>
    </source>
</evidence>
<evidence type="ECO:0000313" key="24">
    <source>
        <dbReference type="EMBL" id="AWU65966.1"/>
    </source>
</evidence>
<keyword evidence="11" id="KW-0547">Nucleotide-binding</keyword>
<evidence type="ECO:0000259" key="21">
    <source>
        <dbReference type="PROSITE" id="PS50507"/>
    </source>
</evidence>
<dbReference type="Pfam" id="PF00073">
    <property type="entry name" value="Rhv"/>
    <property type="match status" value="1"/>
</dbReference>
<dbReference type="SUPFAM" id="SSF50494">
    <property type="entry name" value="Trypsin-like serine proteases"/>
    <property type="match status" value="1"/>
</dbReference>
<dbReference type="PROSITE" id="PS51874">
    <property type="entry name" value="PCV_3C_PRO"/>
    <property type="match status" value="1"/>
</dbReference>
<dbReference type="InterPro" id="IPR029053">
    <property type="entry name" value="Viral_coat"/>
</dbReference>
<dbReference type="Gene3D" id="2.40.10.10">
    <property type="entry name" value="Trypsin-like serine proteases"/>
    <property type="match status" value="1"/>
</dbReference>
<evidence type="ECO:0000256" key="20">
    <source>
        <dbReference type="SAM" id="Phobius"/>
    </source>
</evidence>
<dbReference type="InterPro" id="IPR027417">
    <property type="entry name" value="P-loop_NTPase"/>
</dbReference>
<evidence type="ECO:0000256" key="8">
    <source>
        <dbReference type="ARBA" id="ARBA00022670"/>
    </source>
</evidence>
<dbReference type="InterPro" id="IPR001205">
    <property type="entry name" value="RNA-dir_pol_C"/>
</dbReference>
<dbReference type="PROSITE" id="PS51218">
    <property type="entry name" value="SF3_HELICASE_2"/>
    <property type="match status" value="1"/>
</dbReference>
<keyword evidence="20" id="KW-1133">Transmembrane helix</keyword>
<evidence type="ECO:0000256" key="2">
    <source>
        <dbReference type="ARBA" id="ARBA00004328"/>
    </source>
</evidence>
<dbReference type="GO" id="GO:0006508">
    <property type="term" value="P:proteolysis"/>
    <property type="evidence" value="ECO:0007669"/>
    <property type="project" value="UniProtKB-KW"/>
</dbReference>
<keyword evidence="8" id="KW-0645">Protease</keyword>
<dbReference type="GO" id="GO:0005198">
    <property type="term" value="F:structural molecule activity"/>
    <property type="evidence" value="ECO:0007669"/>
    <property type="project" value="InterPro"/>
</dbReference>
<keyword evidence="13" id="KW-0347">Helicase</keyword>
<proteinExistence type="predicted"/>
<dbReference type="GO" id="GO:0004197">
    <property type="term" value="F:cysteine-type endopeptidase activity"/>
    <property type="evidence" value="ECO:0007669"/>
    <property type="project" value="InterPro"/>
</dbReference>
<dbReference type="InterPro" id="IPR033703">
    <property type="entry name" value="Rhv-like"/>
</dbReference>
<keyword evidence="10" id="KW-0548">Nucleotidyltransferase</keyword>